<dbReference type="GO" id="GO:0016740">
    <property type="term" value="F:transferase activity"/>
    <property type="evidence" value="ECO:0007669"/>
    <property type="project" value="UniProtKB-KW"/>
</dbReference>
<dbReference type="PANTHER" id="PTHR22916:SF65">
    <property type="entry name" value="SLR1065 PROTEIN"/>
    <property type="match status" value="1"/>
</dbReference>
<dbReference type="SUPFAM" id="SSF53448">
    <property type="entry name" value="Nucleotide-diphospho-sugar transferases"/>
    <property type="match status" value="1"/>
</dbReference>
<evidence type="ECO:0000259" key="1">
    <source>
        <dbReference type="Pfam" id="PF00535"/>
    </source>
</evidence>
<dbReference type="PANTHER" id="PTHR22916">
    <property type="entry name" value="GLYCOSYLTRANSFERASE"/>
    <property type="match status" value="1"/>
</dbReference>
<evidence type="ECO:0000313" key="2">
    <source>
        <dbReference type="EMBL" id="AFZ21370.1"/>
    </source>
</evidence>
<sequence>MVKDLPKISIVTPSFNQVEFIEATIQSILNQGYPNLEYIIIDGGSTDGSVEIIKKYEKYLHFWCSEPDAGQYDAINKGFAHSTGEIMAWLNSDDMYCSWALKTVASIMSELSEVDWLTTLAPAYWDWYGFCYGITSITGYSRKAYLDGFYLPGEHKTCLGWIQQESTFWRRNLWQRVGGFIASEFSLAGDFDLWSRFYSHADLYGTPSPLGGFRYQPNQRSRQLEKYLVEAQKSLTQMRTLFNWSPNYSRSIALQLRLNKIPKVRTLSQPMYSYVGKRIVRKNLDSPDSYWKVEEYKFS</sequence>
<dbReference type="STRING" id="1173027.Mic7113_5745"/>
<keyword evidence="2" id="KW-0808">Transferase</keyword>
<dbReference type="EMBL" id="CP003630">
    <property type="protein sequence ID" value="AFZ21370.1"/>
    <property type="molecule type" value="Genomic_DNA"/>
</dbReference>
<organism evidence="2 3">
    <name type="scientific">Allocoleopsis franciscana PCC 7113</name>
    <dbReference type="NCBI Taxonomy" id="1173027"/>
    <lineage>
        <taxon>Bacteria</taxon>
        <taxon>Bacillati</taxon>
        <taxon>Cyanobacteriota</taxon>
        <taxon>Cyanophyceae</taxon>
        <taxon>Coleofasciculales</taxon>
        <taxon>Coleofasciculaceae</taxon>
        <taxon>Allocoleopsis</taxon>
        <taxon>Allocoleopsis franciscana</taxon>
    </lineage>
</organism>
<gene>
    <name evidence="2" type="ORF">Mic7113_5745</name>
</gene>
<dbReference type="Gene3D" id="3.90.550.10">
    <property type="entry name" value="Spore Coat Polysaccharide Biosynthesis Protein SpsA, Chain A"/>
    <property type="match status" value="1"/>
</dbReference>
<dbReference type="CDD" id="cd06433">
    <property type="entry name" value="GT_2_WfgS_like"/>
    <property type="match status" value="1"/>
</dbReference>
<protein>
    <submittedName>
        <fullName evidence="2">Glycosyl transferase</fullName>
    </submittedName>
</protein>
<dbReference type="KEGG" id="mic:Mic7113_5745"/>
<dbReference type="AlphaFoldDB" id="K9WLT2"/>
<feature type="domain" description="Glycosyltransferase 2-like" evidence="1">
    <location>
        <begin position="9"/>
        <end position="96"/>
    </location>
</feature>
<name>K9WLT2_9CYAN</name>
<dbReference type="PATRIC" id="fig|1173027.3.peg.6361"/>
<dbReference type="eggNOG" id="COG1216">
    <property type="taxonomic scope" value="Bacteria"/>
</dbReference>
<dbReference type="Pfam" id="PF00535">
    <property type="entry name" value="Glycos_transf_2"/>
    <property type="match status" value="1"/>
</dbReference>
<dbReference type="RefSeq" id="WP_015185499.1">
    <property type="nucleotide sequence ID" value="NC_019738.1"/>
</dbReference>
<accession>K9WLT2</accession>
<dbReference type="HOGENOM" id="CLU_025996_21_0_3"/>
<dbReference type="Proteomes" id="UP000010471">
    <property type="component" value="Chromosome"/>
</dbReference>
<dbReference type="OrthoDB" id="433681at2"/>
<evidence type="ECO:0000313" key="3">
    <source>
        <dbReference type="Proteomes" id="UP000010471"/>
    </source>
</evidence>
<dbReference type="InterPro" id="IPR001173">
    <property type="entry name" value="Glyco_trans_2-like"/>
</dbReference>
<reference evidence="2 3" key="1">
    <citation type="submission" date="2012-06" db="EMBL/GenBank/DDBJ databases">
        <title>Finished chromosome of genome of Microcoleus sp. PCC 7113.</title>
        <authorList>
            <consortium name="US DOE Joint Genome Institute"/>
            <person name="Gugger M."/>
            <person name="Coursin T."/>
            <person name="Rippka R."/>
            <person name="Tandeau De Marsac N."/>
            <person name="Huntemann M."/>
            <person name="Wei C.-L."/>
            <person name="Han J."/>
            <person name="Detter J.C."/>
            <person name="Han C."/>
            <person name="Tapia R."/>
            <person name="Chen A."/>
            <person name="Kyrpides N."/>
            <person name="Mavromatis K."/>
            <person name="Markowitz V."/>
            <person name="Szeto E."/>
            <person name="Ivanova N."/>
            <person name="Pagani I."/>
            <person name="Pati A."/>
            <person name="Goodwin L."/>
            <person name="Nordberg H.P."/>
            <person name="Cantor M.N."/>
            <person name="Hua S.X."/>
            <person name="Woyke T."/>
            <person name="Kerfeld C.A."/>
        </authorList>
    </citation>
    <scope>NUCLEOTIDE SEQUENCE [LARGE SCALE GENOMIC DNA]</scope>
    <source>
        <strain evidence="2 3">PCC 7113</strain>
    </source>
</reference>
<keyword evidence="3" id="KW-1185">Reference proteome</keyword>
<proteinExistence type="predicted"/>
<dbReference type="InterPro" id="IPR029044">
    <property type="entry name" value="Nucleotide-diphossugar_trans"/>
</dbReference>